<dbReference type="InterPro" id="IPR029058">
    <property type="entry name" value="AB_hydrolase_fold"/>
</dbReference>
<dbReference type="Proteomes" id="UP001140293">
    <property type="component" value="Unassembled WGS sequence"/>
</dbReference>
<evidence type="ECO:0000313" key="2">
    <source>
        <dbReference type="Proteomes" id="UP001140293"/>
    </source>
</evidence>
<proteinExistence type="predicted"/>
<sequence length="466" mass="50168">MSSTDLVVVVPGITGSTLTHNGKPVWEPSAGALLGAIRTFGRSLKQLQLPTGIGDDHPDDGVEAVAIMPDLHSIPGLWSPVDGYSVLLKRLEVMRLAGKIGKLLSFPYDWRLSNRYNGQRLADLVGDELGQWRDSDPSRNDAQLVLVCHSMGGLIARWYIEKCGGAEVTRKLVTLGTPHRGAAKTIDQLINGVRRTLGPLSVDLTSFARSLPSSYQLLPDYACIDRSGSLHRLDEINMPGLDTAMLADSNRFYRDLAAAEAARPASMETTHVIVGTRQSTSTTVRLTSNGVEVLSTIGGDNDYGDATVPMAGAIKEGLPMDTPFISRVVDRHGHLQDNPYVLDEIESVITAVPVKRRAGGSVPIRVNTPELVVLGEPVTVTVDIELGEDQPVPAVQIELEPESSLKTTRLVRRTPTIRGRHLETTFHPEAPGAYQLRVTGTAPGSPVTPVGAAILVWQTETNAPSS</sequence>
<reference evidence="1" key="2">
    <citation type="journal article" date="2022" name="BMC Genomics">
        <title>Comparative genome analysis of mycobacteria focusing on tRNA and non-coding RNA.</title>
        <authorList>
            <person name="Behra P.R.K."/>
            <person name="Pettersson B.M.F."/>
            <person name="Ramesh M."/>
            <person name="Das S."/>
            <person name="Dasgupta S."/>
            <person name="Kirsebom L.A."/>
        </authorList>
    </citation>
    <scope>NUCLEOTIDE SEQUENCE</scope>
    <source>
        <strain evidence="1">DSM 44615</strain>
    </source>
</reference>
<organism evidence="1 2">
    <name type="scientific">[Mycobacterium] manitobense</name>
    <dbReference type="NCBI Taxonomy" id="190147"/>
    <lineage>
        <taxon>Bacteria</taxon>
        <taxon>Bacillati</taxon>
        <taxon>Actinomycetota</taxon>
        <taxon>Actinomycetes</taxon>
        <taxon>Mycobacteriales</taxon>
        <taxon>Mycobacteriaceae</taxon>
        <taxon>Mycolicibacterium</taxon>
    </lineage>
</organism>
<protein>
    <recommendedName>
        <fullName evidence="3">Lecithin:cholesterol acyltransferase</fullName>
    </recommendedName>
</protein>
<dbReference type="Pfam" id="PF02450">
    <property type="entry name" value="LCAT"/>
    <property type="match status" value="1"/>
</dbReference>
<keyword evidence="2" id="KW-1185">Reference proteome</keyword>
<accession>A0A9X2YKR1</accession>
<comment type="caution">
    <text evidence="1">The sequence shown here is derived from an EMBL/GenBank/DDBJ whole genome shotgun (WGS) entry which is preliminary data.</text>
</comment>
<dbReference type="PANTHER" id="PTHR11440">
    <property type="entry name" value="LECITHIN-CHOLESTEROL ACYLTRANSFERASE-RELATED"/>
    <property type="match status" value="1"/>
</dbReference>
<dbReference type="InterPro" id="IPR003386">
    <property type="entry name" value="LACT/PDAT_acylTrfase"/>
</dbReference>
<gene>
    <name evidence="1" type="ORF">H7I41_03950</name>
</gene>
<evidence type="ECO:0008006" key="3">
    <source>
        <dbReference type="Google" id="ProtNLM"/>
    </source>
</evidence>
<dbReference type="EMBL" id="JACKSJ010000025">
    <property type="protein sequence ID" value="MCV7169076.1"/>
    <property type="molecule type" value="Genomic_DNA"/>
</dbReference>
<evidence type="ECO:0000313" key="1">
    <source>
        <dbReference type="EMBL" id="MCV7169076.1"/>
    </source>
</evidence>
<dbReference type="GO" id="GO:0006629">
    <property type="term" value="P:lipid metabolic process"/>
    <property type="evidence" value="ECO:0007669"/>
    <property type="project" value="InterPro"/>
</dbReference>
<dbReference type="Gene3D" id="3.40.50.1820">
    <property type="entry name" value="alpha/beta hydrolase"/>
    <property type="match status" value="1"/>
</dbReference>
<name>A0A9X2YKR1_9MYCO</name>
<reference evidence="1" key="1">
    <citation type="submission" date="2020-07" db="EMBL/GenBank/DDBJ databases">
        <authorList>
            <person name="Pettersson B.M.F."/>
            <person name="Behra P.R.K."/>
            <person name="Ramesh M."/>
            <person name="Das S."/>
            <person name="Dasgupta S."/>
            <person name="Kirsebom L.A."/>
        </authorList>
    </citation>
    <scope>NUCLEOTIDE SEQUENCE</scope>
    <source>
        <strain evidence="1">DSM 44615</strain>
    </source>
</reference>
<dbReference type="SUPFAM" id="SSF53474">
    <property type="entry name" value="alpha/beta-Hydrolases"/>
    <property type="match status" value="1"/>
</dbReference>
<dbReference type="AlphaFoldDB" id="A0A9X2YKR1"/>
<dbReference type="GO" id="GO:0008374">
    <property type="term" value="F:O-acyltransferase activity"/>
    <property type="evidence" value="ECO:0007669"/>
    <property type="project" value="InterPro"/>
</dbReference>